<dbReference type="CDD" id="cd04413">
    <property type="entry name" value="NDPk_I"/>
    <property type="match status" value="1"/>
</dbReference>
<comment type="catalytic activity">
    <reaction evidence="1 11">
        <text>a 2'-deoxyribonucleoside 5'-diphosphate + ATP = a 2'-deoxyribonucleoside 5'-triphosphate + ADP</text>
        <dbReference type="Rhea" id="RHEA:44640"/>
        <dbReference type="ChEBI" id="CHEBI:30616"/>
        <dbReference type="ChEBI" id="CHEBI:61560"/>
        <dbReference type="ChEBI" id="CHEBI:73316"/>
        <dbReference type="ChEBI" id="CHEBI:456216"/>
        <dbReference type="EC" id="2.7.4.6"/>
    </reaction>
</comment>
<comment type="caution">
    <text evidence="13">The sequence shown here is derived from an EMBL/GenBank/DDBJ whole genome shotgun (WGS) entry which is preliminary data.</text>
</comment>
<comment type="similarity">
    <text evidence="4 9 10">Belongs to the NDK family.</text>
</comment>
<reference evidence="13" key="1">
    <citation type="submission" date="2020-10" db="EMBL/GenBank/DDBJ databases">
        <title>Unveiling of a novel bifunctional photoreceptor, Dualchrome1, isolated from a cosmopolitan green alga.</title>
        <authorList>
            <person name="Suzuki S."/>
            <person name="Kawachi M."/>
        </authorList>
    </citation>
    <scope>NUCLEOTIDE SEQUENCE</scope>
    <source>
        <strain evidence="13">NIES 2893</strain>
    </source>
</reference>
<evidence type="ECO:0000256" key="11">
    <source>
        <dbReference type="RuleBase" id="RU004013"/>
    </source>
</evidence>
<evidence type="ECO:0000256" key="7">
    <source>
        <dbReference type="ARBA" id="ARBA00022777"/>
    </source>
</evidence>
<dbReference type="InterPro" id="IPR036850">
    <property type="entry name" value="NDK-like_dom_sf"/>
</dbReference>
<evidence type="ECO:0000256" key="9">
    <source>
        <dbReference type="PROSITE-ProRule" id="PRU00706"/>
    </source>
</evidence>
<name>A0A830HAE0_9CHLO</name>
<dbReference type="Proteomes" id="UP000660262">
    <property type="component" value="Unassembled WGS sequence"/>
</dbReference>
<dbReference type="Gene3D" id="3.30.70.141">
    <property type="entry name" value="Nucleoside diphosphate kinase-like domain"/>
    <property type="match status" value="1"/>
</dbReference>
<dbReference type="InterPro" id="IPR001564">
    <property type="entry name" value="Nucleoside_diP_kinase"/>
</dbReference>
<dbReference type="EMBL" id="BNJQ01000006">
    <property type="protein sequence ID" value="GHP03955.1"/>
    <property type="molecule type" value="Genomic_DNA"/>
</dbReference>
<evidence type="ECO:0000313" key="13">
    <source>
        <dbReference type="EMBL" id="GHP03955.1"/>
    </source>
</evidence>
<dbReference type="GO" id="GO:0006241">
    <property type="term" value="P:CTP biosynthetic process"/>
    <property type="evidence" value="ECO:0007669"/>
    <property type="project" value="InterPro"/>
</dbReference>
<evidence type="ECO:0000313" key="14">
    <source>
        <dbReference type="Proteomes" id="UP000660262"/>
    </source>
</evidence>
<comment type="cofactor">
    <cofactor evidence="3">
        <name>Mg(2+)</name>
        <dbReference type="ChEBI" id="CHEBI:18420"/>
    </cofactor>
</comment>
<sequence>MMMFPPNARHSLMQSNWSSFLGIRQRFSSRGFLGGFTSQNHEMMMSSAHKCFGVMSARDFVAGNSHLLSVLSNQRALFRPTGAIAMAASTLPSTSYARQMSFCAAERETTTKTGSGSGAAAAAVVAGVVIACAAHTAQCDAAASHKSVPLPGIPGTTFERTLVFVKPEGVHRGLVSNIMGRWERRGFTLVACKLVKPSYELVRQHYNYMSERPFYDGLCEHMSESGPVLAMVWQGRDVIKTSRLMIGATNPLTAAPGTVRGDLAVHVGRNVVHASDGVIGAATEIQLWFRDEEIAQMDSAKNPWLYDEREIENNAKRAGHTY</sequence>
<dbReference type="GO" id="GO:0006183">
    <property type="term" value="P:GTP biosynthetic process"/>
    <property type="evidence" value="ECO:0007669"/>
    <property type="project" value="InterPro"/>
</dbReference>
<gene>
    <name evidence="13" type="ORF">PPROV_000270900</name>
</gene>
<dbReference type="SUPFAM" id="SSF54919">
    <property type="entry name" value="Nucleoside diphosphate kinase, NDK"/>
    <property type="match status" value="1"/>
</dbReference>
<dbReference type="InterPro" id="IPR023005">
    <property type="entry name" value="Nucleoside_diP_kinase_AS"/>
</dbReference>
<feature type="domain" description="Nucleoside diphosphate kinase-like" evidence="12">
    <location>
        <begin position="158"/>
        <end position="296"/>
    </location>
</feature>
<dbReference type="PRINTS" id="PR01243">
    <property type="entry name" value="NUCDPKINASE"/>
</dbReference>
<keyword evidence="5 11" id="KW-0808">Transferase</keyword>
<feature type="active site" description="Pros-phosphohistidine intermediate" evidence="9">
    <location>
        <position position="273"/>
    </location>
</feature>
<accession>A0A830HAE0</accession>
<proteinExistence type="inferred from homology"/>
<protein>
    <recommendedName>
        <fullName evidence="11">Nucleoside diphosphate kinase</fullName>
        <ecNumber evidence="11">2.7.4.6</ecNumber>
    </recommendedName>
</protein>
<evidence type="ECO:0000259" key="12">
    <source>
        <dbReference type="SMART" id="SM00562"/>
    </source>
</evidence>
<evidence type="ECO:0000256" key="4">
    <source>
        <dbReference type="ARBA" id="ARBA00008142"/>
    </source>
</evidence>
<dbReference type="SMART" id="SM00562">
    <property type="entry name" value="NDK"/>
    <property type="match status" value="1"/>
</dbReference>
<dbReference type="PANTHER" id="PTHR11349">
    <property type="entry name" value="NUCLEOSIDE DIPHOSPHATE KINASE"/>
    <property type="match status" value="1"/>
</dbReference>
<evidence type="ECO:0000256" key="6">
    <source>
        <dbReference type="ARBA" id="ARBA00022741"/>
    </source>
</evidence>
<evidence type="ECO:0000256" key="5">
    <source>
        <dbReference type="ARBA" id="ARBA00022679"/>
    </source>
</evidence>
<evidence type="ECO:0000256" key="2">
    <source>
        <dbReference type="ARBA" id="ARBA00000937"/>
    </source>
</evidence>
<evidence type="ECO:0000256" key="10">
    <source>
        <dbReference type="RuleBase" id="RU004011"/>
    </source>
</evidence>
<dbReference type="AlphaFoldDB" id="A0A830HAE0"/>
<evidence type="ECO:0000256" key="8">
    <source>
        <dbReference type="ARBA" id="ARBA00022840"/>
    </source>
</evidence>
<dbReference type="InterPro" id="IPR034907">
    <property type="entry name" value="NDK-like_dom"/>
</dbReference>
<comment type="catalytic activity">
    <reaction evidence="2">
        <text>a ribonucleoside 5'-diphosphate + ATP = a ribonucleoside 5'-triphosphate + ADP</text>
        <dbReference type="Rhea" id="RHEA:18113"/>
        <dbReference type="ChEBI" id="CHEBI:30616"/>
        <dbReference type="ChEBI" id="CHEBI:57930"/>
        <dbReference type="ChEBI" id="CHEBI:61557"/>
        <dbReference type="ChEBI" id="CHEBI:456216"/>
        <dbReference type="EC" id="2.7.4.6"/>
    </reaction>
</comment>
<keyword evidence="6 11" id="KW-0547">Nucleotide-binding</keyword>
<evidence type="ECO:0000256" key="3">
    <source>
        <dbReference type="ARBA" id="ARBA00001946"/>
    </source>
</evidence>
<dbReference type="PROSITE" id="PS00469">
    <property type="entry name" value="NDPK"/>
    <property type="match status" value="1"/>
</dbReference>
<dbReference type="FunFam" id="3.30.70.141:FF:000002">
    <property type="entry name" value="Nucleoside diphosphate kinase"/>
    <property type="match status" value="1"/>
</dbReference>
<keyword evidence="8 11" id="KW-0067">ATP-binding</keyword>
<dbReference type="EC" id="2.7.4.6" evidence="11"/>
<keyword evidence="7 11" id="KW-0418">Kinase</keyword>
<feature type="binding site" evidence="9">
    <location>
        <position position="260"/>
    </location>
    <ligand>
        <name>ATP</name>
        <dbReference type="ChEBI" id="CHEBI:30616"/>
    </ligand>
</feature>
<organism evidence="13 14">
    <name type="scientific">Pycnococcus provasolii</name>
    <dbReference type="NCBI Taxonomy" id="41880"/>
    <lineage>
        <taxon>Eukaryota</taxon>
        <taxon>Viridiplantae</taxon>
        <taxon>Chlorophyta</taxon>
        <taxon>Pseudoscourfieldiophyceae</taxon>
        <taxon>Pseudoscourfieldiales</taxon>
        <taxon>Pycnococcaceae</taxon>
        <taxon>Pycnococcus</taxon>
    </lineage>
</organism>
<keyword evidence="14" id="KW-1185">Reference proteome</keyword>
<feature type="binding site" evidence="9">
    <location>
        <position position="243"/>
    </location>
    <ligand>
        <name>ATP</name>
        <dbReference type="ChEBI" id="CHEBI:30616"/>
    </ligand>
</feature>
<dbReference type="OrthoDB" id="2162449at2759"/>
<evidence type="ECO:0000256" key="1">
    <source>
        <dbReference type="ARBA" id="ARBA00000082"/>
    </source>
</evidence>
<feature type="binding site" evidence="9">
    <location>
        <position position="166"/>
    </location>
    <ligand>
        <name>ATP</name>
        <dbReference type="ChEBI" id="CHEBI:30616"/>
    </ligand>
</feature>
<dbReference type="GO" id="GO:0006228">
    <property type="term" value="P:UTP biosynthetic process"/>
    <property type="evidence" value="ECO:0007669"/>
    <property type="project" value="InterPro"/>
</dbReference>
<feature type="binding site" evidence="9">
    <location>
        <position position="270"/>
    </location>
    <ligand>
        <name>ATP</name>
        <dbReference type="ChEBI" id="CHEBI:30616"/>
    </ligand>
</feature>
<dbReference type="NCBIfam" id="NF001908">
    <property type="entry name" value="PRK00668.1"/>
    <property type="match status" value="1"/>
</dbReference>
<feature type="binding site" evidence="9">
    <location>
        <position position="249"/>
    </location>
    <ligand>
        <name>ATP</name>
        <dbReference type="ChEBI" id="CHEBI:30616"/>
    </ligand>
</feature>
<dbReference type="GO" id="GO:0004550">
    <property type="term" value="F:nucleoside diphosphate kinase activity"/>
    <property type="evidence" value="ECO:0007669"/>
    <property type="project" value="UniProtKB-EC"/>
</dbReference>
<dbReference type="Pfam" id="PF00334">
    <property type="entry name" value="NDK"/>
    <property type="match status" value="1"/>
</dbReference>
<feature type="binding site" evidence="9">
    <location>
        <position position="214"/>
    </location>
    <ligand>
        <name>ATP</name>
        <dbReference type="ChEBI" id="CHEBI:30616"/>
    </ligand>
</feature>
<dbReference type="PROSITE" id="PS51374">
    <property type="entry name" value="NDPK_LIKE"/>
    <property type="match status" value="1"/>
</dbReference>
<dbReference type="GO" id="GO:0005524">
    <property type="term" value="F:ATP binding"/>
    <property type="evidence" value="ECO:0007669"/>
    <property type="project" value="UniProtKB-KW"/>
</dbReference>